<comment type="caution">
    <text evidence="2">The sequence shown here is derived from an EMBL/GenBank/DDBJ whole genome shotgun (WGS) entry which is preliminary data.</text>
</comment>
<gene>
    <name evidence="2" type="ORF">OMM_01390</name>
</gene>
<dbReference type="Proteomes" id="UP000189670">
    <property type="component" value="Unassembled WGS sequence"/>
</dbReference>
<keyword evidence="1" id="KW-0472">Membrane</keyword>
<evidence type="ECO:0000313" key="3">
    <source>
        <dbReference type="Proteomes" id="UP000189670"/>
    </source>
</evidence>
<dbReference type="EMBL" id="ATBP01000107">
    <property type="protein sequence ID" value="ETR72852.1"/>
    <property type="molecule type" value="Genomic_DNA"/>
</dbReference>
<organism evidence="2 3">
    <name type="scientific">Candidatus Magnetoglobus multicellularis str. Araruama</name>
    <dbReference type="NCBI Taxonomy" id="890399"/>
    <lineage>
        <taxon>Bacteria</taxon>
        <taxon>Pseudomonadati</taxon>
        <taxon>Thermodesulfobacteriota</taxon>
        <taxon>Desulfobacteria</taxon>
        <taxon>Desulfobacterales</taxon>
        <taxon>Desulfobacteraceae</taxon>
        <taxon>Candidatus Magnetoglobus</taxon>
    </lineage>
</organism>
<keyword evidence="1" id="KW-1133">Transmembrane helix</keyword>
<evidence type="ECO:0000256" key="1">
    <source>
        <dbReference type="SAM" id="Phobius"/>
    </source>
</evidence>
<reference evidence="3" key="1">
    <citation type="submission" date="2012-11" db="EMBL/GenBank/DDBJ databases">
        <authorList>
            <person name="Lucero-Rivera Y.E."/>
            <person name="Tovar-Ramirez D."/>
        </authorList>
    </citation>
    <scope>NUCLEOTIDE SEQUENCE [LARGE SCALE GENOMIC DNA]</scope>
    <source>
        <strain evidence="3">Araruama</strain>
    </source>
</reference>
<feature type="transmembrane region" description="Helical" evidence="1">
    <location>
        <begin position="16"/>
        <end position="33"/>
    </location>
</feature>
<protein>
    <submittedName>
        <fullName evidence="2">Uncharacterized protein</fullName>
    </submittedName>
</protein>
<accession>A0A1V1PD57</accession>
<sequence>MNKYQKNQLTNKTKQSLFYSYLTSVIIFLFPIITNCQEAVSFEIVPEKVNNLYNDSNKEMQCQYLISTLHALTGSRYGEKSIRYNFGDVDGNNCTDLKDGIALLAFLTDILNPGYNNISIQKVLSNTNTVSIKVGDVVVDYLNIVKMPVLLDNDISNNIIVAGVAFTVKFSPQIYIESVESDFFWHILFATRISGRRASLL</sequence>
<keyword evidence="1" id="KW-0812">Transmembrane</keyword>
<proteinExistence type="predicted"/>
<name>A0A1V1PD57_9BACT</name>
<evidence type="ECO:0000313" key="2">
    <source>
        <dbReference type="EMBL" id="ETR72852.1"/>
    </source>
</evidence>
<dbReference type="AlphaFoldDB" id="A0A1V1PD57"/>